<dbReference type="InterPro" id="IPR029063">
    <property type="entry name" value="SAM-dependent_MTases_sf"/>
</dbReference>
<accession>B5IEU1</accession>
<gene>
    <name evidence="3" type="ordered locus">Aboo_0151</name>
</gene>
<dbReference type="GO" id="GO:0070043">
    <property type="term" value="F:rRNA (guanine-N7-)-methyltransferase activity"/>
    <property type="evidence" value="ECO:0007669"/>
    <property type="project" value="TreeGrafter"/>
</dbReference>
<name>B5IEU1_ACIB4</name>
<dbReference type="Pfam" id="PF02926">
    <property type="entry name" value="THUMP"/>
    <property type="match status" value="1"/>
</dbReference>
<evidence type="ECO:0000313" key="4">
    <source>
        <dbReference type="Proteomes" id="UP000001400"/>
    </source>
</evidence>
<dbReference type="InterPro" id="IPR053485">
    <property type="entry name" value="tRNA_guanine-N2-MTase"/>
</dbReference>
<dbReference type="SUPFAM" id="SSF53335">
    <property type="entry name" value="S-adenosyl-L-methionine-dependent methyltransferases"/>
    <property type="match status" value="1"/>
</dbReference>
<dbReference type="RefSeq" id="WP_008085052.1">
    <property type="nucleotide sequence ID" value="NC_013926.1"/>
</dbReference>
<dbReference type="AlphaFoldDB" id="B5IEU1"/>
<dbReference type="GeneID" id="8827088"/>
<dbReference type="PANTHER" id="PTHR47313">
    <property type="entry name" value="RIBOSOMAL RNA LARGE SUBUNIT METHYLTRANSFERASE K/L"/>
    <property type="match status" value="1"/>
</dbReference>
<keyword evidence="4" id="KW-1185">Reference proteome</keyword>
<dbReference type="NCBIfam" id="NF040721">
    <property type="entry name" value="Trm14_Arch"/>
    <property type="match status" value="1"/>
</dbReference>
<dbReference type="KEGG" id="abi:Aboo_0151"/>
<evidence type="ECO:0000256" key="1">
    <source>
        <dbReference type="ARBA" id="ARBA00022603"/>
    </source>
</evidence>
<dbReference type="InterPro" id="IPR000241">
    <property type="entry name" value="RlmKL-like_Mtase"/>
</dbReference>
<reference evidence="3" key="1">
    <citation type="submission" date="2010-02" db="EMBL/GenBank/DDBJ databases">
        <title>Complete sequence of Aciduliprofundum boonei T469.</title>
        <authorList>
            <consortium name="US DOE Joint Genome Institute"/>
            <person name="Lucas S."/>
            <person name="Copeland A."/>
            <person name="Lapidus A."/>
            <person name="Cheng J.-F."/>
            <person name="Bruce D."/>
            <person name="Goodwin L."/>
            <person name="Pitluck S."/>
            <person name="Saunders E."/>
            <person name="Detter J.C."/>
            <person name="Han C."/>
            <person name="Tapia R."/>
            <person name="Land M."/>
            <person name="Hauser L."/>
            <person name="Kyrpides N."/>
            <person name="Mikhailova N."/>
            <person name="Flores G."/>
            <person name="Reysenbach A.-L."/>
            <person name="Woyke T."/>
        </authorList>
    </citation>
    <scope>NUCLEOTIDE SEQUENCE</scope>
    <source>
        <strain evidence="3">T469</strain>
    </source>
</reference>
<dbReference type="PROSITE" id="PS01261">
    <property type="entry name" value="UPF0020"/>
    <property type="match status" value="1"/>
</dbReference>
<dbReference type="Gene3D" id="3.30.2130.30">
    <property type="match status" value="1"/>
</dbReference>
<dbReference type="Pfam" id="PF01170">
    <property type="entry name" value="UPF0020"/>
    <property type="match status" value="1"/>
</dbReference>
<proteinExistence type="predicted"/>
<dbReference type="SMART" id="SM00981">
    <property type="entry name" value="THUMP"/>
    <property type="match status" value="1"/>
</dbReference>
<dbReference type="InterPro" id="IPR054170">
    <property type="entry name" value="RlmL_1st"/>
</dbReference>
<dbReference type="PANTHER" id="PTHR47313:SF1">
    <property type="entry name" value="RIBOSOMAL RNA LARGE SUBUNIT METHYLTRANSFERASE K_L"/>
    <property type="match status" value="1"/>
</dbReference>
<keyword evidence="2" id="KW-0808">Transferase</keyword>
<dbReference type="Proteomes" id="UP000001400">
    <property type="component" value="Chromosome"/>
</dbReference>
<dbReference type="GO" id="GO:0008033">
    <property type="term" value="P:tRNA processing"/>
    <property type="evidence" value="ECO:0007669"/>
    <property type="project" value="UniProtKB-ARBA"/>
</dbReference>
<sequence length="356" mass="41415">MLFLSTTVHGLEDIAAREIEKFGARILELKTGKVIYEGNEELIYRLNYGAKRIFRIAVILSMGKIKELEDTRKFVQEADFCINTTFAVRTKRRGEHDFTSMDVNAVVGEEILKKCPKAKVNLDNPNLTFLCWVDNENFIFTIDTTGESLHRRGYRIYQHPAPINPVLASLMLKFAGWNGEKMVDPFCGSGTIPIEAYHNYNRVPNKFRTFNFPKLPFFDEALWNGIKEEMDKSERNKRLELYCVEKFKKHVNGCKLNAKNAGARFSCLQGDAENMHKFVDYAPFIITNPPFGLRIGSKKKIFKLYEEFAKELEEHFSGAILTLIIPYKKFENYFEVLEKRDIMYGELQTKIYRFKI</sequence>
<dbReference type="InterPro" id="IPR002052">
    <property type="entry name" value="DNA_methylase_N6_adenine_CS"/>
</dbReference>
<dbReference type="SUPFAM" id="SSF143437">
    <property type="entry name" value="THUMP domain-like"/>
    <property type="match status" value="1"/>
</dbReference>
<dbReference type="eggNOG" id="arCOG00048">
    <property type="taxonomic scope" value="Archaea"/>
</dbReference>
<evidence type="ECO:0000313" key="3">
    <source>
        <dbReference type="EMBL" id="ADD07963.1"/>
    </source>
</evidence>
<dbReference type="CDD" id="cd11715">
    <property type="entry name" value="THUMP_AdoMetMT"/>
    <property type="match status" value="1"/>
</dbReference>
<dbReference type="InterPro" id="IPR004114">
    <property type="entry name" value="THUMP_dom"/>
</dbReference>
<dbReference type="Pfam" id="PF22020">
    <property type="entry name" value="RlmL_1st"/>
    <property type="match status" value="1"/>
</dbReference>
<organism evidence="3 4">
    <name type="scientific">Aciduliprofundum boonei (strain DSM 19572 / T469)</name>
    <dbReference type="NCBI Taxonomy" id="439481"/>
    <lineage>
        <taxon>Archaea</taxon>
        <taxon>Methanobacteriati</taxon>
        <taxon>Thermoplasmatota</taxon>
        <taxon>DHVE2 group</taxon>
        <taxon>Candidatus Aciduliprofundum</taxon>
    </lineage>
</organism>
<dbReference type="PROSITE" id="PS00092">
    <property type="entry name" value="N6_MTASE"/>
    <property type="match status" value="1"/>
</dbReference>
<dbReference type="OrthoDB" id="7080at2157"/>
<dbReference type="STRING" id="439481.Aboo_0151"/>
<evidence type="ECO:0000256" key="2">
    <source>
        <dbReference type="ARBA" id="ARBA00022679"/>
    </source>
</evidence>
<dbReference type="InterPro" id="IPR053943">
    <property type="entry name" value="RlmKL-like_Mtase_CS"/>
</dbReference>
<dbReference type="PROSITE" id="PS51165">
    <property type="entry name" value="THUMP"/>
    <property type="match status" value="1"/>
</dbReference>
<protein>
    <submittedName>
        <fullName evidence="3">RNA methylase</fullName>
    </submittedName>
</protein>
<dbReference type="GO" id="GO:0008990">
    <property type="term" value="F:rRNA (guanine-N2-)-methyltransferase activity"/>
    <property type="evidence" value="ECO:0007669"/>
    <property type="project" value="TreeGrafter"/>
</dbReference>
<dbReference type="Gene3D" id="3.40.50.150">
    <property type="entry name" value="Vaccinia Virus protein VP39"/>
    <property type="match status" value="1"/>
</dbReference>
<keyword evidence="1 3" id="KW-0489">Methyltransferase</keyword>
<dbReference type="GO" id="GO:0003723">
    <property type="term" value="F:RNA binding"/>
    <property type="evidence" value="ECO:0007669"/>
    <property type="project" value="UniProtKB-UniRule"/>
</dbReference>
<dbReference type="HOGENOM" id="CLU_032119_0_0_2"/>
<dbReference type="EMBL" id="CP001941">
    <property type="protein sequence ID" value="ADD07963.1"/>
    <property type="molecule type" value="Genomic_DNA"/>
</dbReference>